<dbReference type="OrthoDB" id="414765at2759"/>
<evidence type="ECO:0000256" key="1">
    <source>
        <dbReference type="SAM" id="SignalP"/>
    </source>
</evidence>
<name>A0A813F171_POLGL</name>
<accession>A0A813F171</accession>
<sequence length="1148" mass="123010">MGLAATLLSVLASSIAVFSETTFGEPLSQDRAAGSFAPLCSGLRFHCDAPGGPAPVPCRPASPFNWPALRELLSNPEAAQILADSPALANEVSIAASVRQEHGPACELDESSWVRSKLLEVAAAASPADANRLRLPRARRRFSAPILGSVRPTGWLKGTLERSASGLAGQLFEFYPPVVDSNFVGGQSSYSGLLEDLPYALNGLIPLAAVTGDERLEELSRSAVERVLETSRTNSGWLGPDEWPDSMSHSHSSGDDLDQRSGLLSASIWSRLPLLQALVQYAEWAGGGPGELGCRCFEAVEAFLLELSRRLDAGLCRLVAWSSARWSDLVLVLNWLNANPDGPRDGTCRHRDIRTSESTGRRLRSMAWIARVQGYDWERWFSDETFPRGLIGRANFSLYSHGVNNAVAIKWGAAWSAVYGSEEAAEYSTRAWKQLLKHHGLPSGAFGADEHLAGSEPHRGTELCVVVESMRSLEEAYAAMPSNPGLADSLEKLAFNALPAAVSDDHWMHQYLTQSNAAYAGIEDLESSTGDDADKPLMSQVFGNVGADATAYGLSPNFPCCTVNFAQGWPKLVALGLWLWDDGGLRSGLGEMPALLSAVFAPSQISLPQPVGGEVELETSYPFAPEGPLRYILRGIRPPFHLLVRVPEWADISKSQVIGPSGEHWPIDVKASESSLGGNAEQPDRPAVLSLNIQQKDSVWEVRFALRWMLRPGASWGGSLSLGPLIFAKPLAHQRLALPMDDGPYGPGKHPPAEVRDELLLADPDSWWAWAVIVNGSSGQGLSSSVRMQLGQPSSEGLLAFSTDPLACPLAVHVTAVRWSAWQRMLNASYSVYGPLVLPHPPLDFEDLLPDLDSATELEMKPFGCTRLRMSQLPILASSIAAEPHSKAPDPFHLHTISHTHSPADICRPSGEWEGPGSYHGGKGVKLALRQYVSTVAGALNGNAAQERAQLAGAEVGNRVFGAAMPSPTLASLHMQPLGLQAPRGLPMPKPLHLPQLDHCDAGDATVLPTQVQNDLAITGRQLEELTEYAAALSTSLQAERTRAQAGDLAVGLAALAVDLGKAEEIATQLNLWFVDNSAKMKSQDSRTSPSAWLHSSTAELNAQVGALSGRWQGVHEVNHPSDEGRAMAMPAPAGNMAAVAGPWGGAA</sequence>
<proteinExistence type="predicted"/>
<keyword evidence="3" id="KW-1185">Reference proteome</keyword>
<organism evidence="2 3">
    <name type="scientific">Polarella glacialis</name>
    <name type="common">Dinoflagellate</name>
    <dbReference type="NCBI Taxonomy" id="89957"/>
    <lineage>
        <taxon>Eukaryota</taxon>
        <taxon>Sar</taxon>
        <taxon>Alveolata</taxon>
        <taxon>Dinophyceae</taxon>
        <taxon>Suessiales</taxon>
        <taxon>Suessiaceae</taxon>
        <taxon>Polarella</taxon>
    </lineage>
</organism>
<evidence type="ECO:0000313" key="3">
    <source>
        <dbReference type="Proteomes" id="UP000654075"/>
    </source>
</evidence>
<gene>
    <name evidence="2" type="ORF">PGLA1383_LOCUS25193</name>
</gene>
<dbReference type="Proteomes" id="UP000654075">
    <property type="component" value="Unassembled WGS sequence"/>
</dbReference>
<keyword evidence="1" id="KW-0732">Signal</keyword>
<protein>
    <submittedName>
        <fullName evidence="2">Uncharacterized protein</fullName>
    </submittedName>
</protein>
<reference evidence="2" key="1">
    <citation type="submission" date="2021-02" db="EMBL/GenBank/DDBJ databases">
        <authorList>
            <person name="Dougan E. K."/>
            <person name="Rhodes N."/>
            <person name="Thang M."/>
            <person name="Chan C."/>
        </authorList>
    </citation>
    <scope>NUCLEOTIDE SEQUENCE</scope>
</reference>
<evidence type="ECO:0000313" key="2">
    <source>
        <dbReference type="EMBL" id="CAE8607257.1"/>
    </source>
</evidence>
<dbReference type="EMBL" id="CAJNNV010020951">
    <property type="protein sequence ID" value="CAE8607257.1"/>
    <property type="molecule type" value="Genomic_DNA"/>
</dbReference>
<dbReference type="AlphaFoldDB" id="A0A813F171"/>
<comment type="caution">
    <text evidence="2">The sequence shown here is derived from an EMBL/GenBank/DDBJ whole genome shotgun (WGS) entry which is preliminary data.</text>
</comment>
<feature type="chain" id="PRO_5033066326" evidence="1">
    <location>
        <begin position="25"/>
        <end position="1148"/>
    </location>
</feature>
<feature type="signal peptide" evidence="1">
    <location>
        <begin position="1"/>
        <end position="24"/>
    </location>
</feature>